<comment type="caution">
    <text evidence="2">The sequence shown here is derived from an EMBL/GenBank/DDBJ whole genome shotgun (WGS) entry which is preliminary data.</text>
</comment>
<evidence type="ECO:0000313" key="3">
    <source>
        <dbReference type="Proteomes" id="UP000294547"/>
    </source>
</evidence>
<accession>A0A4R6RIL9</accession>
<reference evidence="2 3" key="1">
    <citation type="submission" date="2019-03" db="EMBL/GenBank/DDBJ databases">
        <title>Genomic Encyclopedia of Type Strains, Phase IV (KMG-IV): sequencing the most valuable type-strain genomes for metagenomic binning, comparative biology and taxonomic classification.</title>
        <authorList>
            <person name="Goeker M."/>
        </authorList>
    </citation>
    <scope>NUCLEOTIDE SEQUENCE [LARGE SCALE GENOMIC DNA]</scope>
    <source>
        <strain evidence="2 3">DSM 102969</strain>
    </source>
</reference>
<protein>
    <submittedName>
        <fullName evidence="2">Uncharacterized protein</fullName>
    </submittedName>
</protein>
<proteinExistence type="predicted"/>
<feature type="compositionally biased region" description="Gly residues" evidence="1">
    <location>
        <begin position="302"/>
        <end position="315"/>
    </location>
</feature>
<evidence type="ECO:0000313" key="2">
    <source>
        <dbReference type="EMBL" id="TDP86204.1"/>
    </source>
</evidence>
<keyword evidence="3" id="KW-1185">Reference proteome</keyword>
<dbReference type="Proteomes" id="UP000294547">
    <property type="component" value="Unassembled WGS sequence"/>
</dbReference>
<feature type="region of interest" description="Disordered" evidence="1">
    <location>
        <begin position="266"/>
        <end position="315"/>
    </location>
</feature>
<gene>
    <name evidence="2" type="ORF">EDD54_0072</name>
</gene>
<dbReference type="AlphaFoldDB" id="A0A4R6RIL9"/>
<dbReference type="RefSeq" id="WP_126537637.1">
    <property type="nucleotide sequence ID" value="NZ_BSPM01000008.1"/>
</dbReference>
<sequence>MTSSLPQKFTEIFTDIALKAAEDTQGGAGIHSEPMRSWRRFAATVQGVVGEVARFKVRDPFDFRAVESAEAAAVRDVFLGPADRPLKSFNVIGLENDPKLCEILVDIGQSDVWKRFAIAKEASHAILKSVAEAEHWGREDDGLDPYPATIGDGEILELFRSLGAEPFSLGDFDGEFYNPKVKIENAAEALAFLLLVPWSEVRKERILWEASGEKIHDFSVFAEKHRIPQHYAEVFVVNPAAPKLDAMLEEAMRAAGLDIDGRRIGTGHAEFVPDPRPGTGPVKFVADPRPGTGPETKPKSGPGVGGAKGPGGRRP</sequence>
<evidence type="ECO:0000256" key="1">
    <source>
        <dbReference type="SAM" id="MobiDB-lite"/>
    </source>
</evidence>
<organism evidence="2 3">
    <name type="scientific">Oharaeibacter diazotrophicus</name>
    <dbReference type="NCBI Taxonomy" id="1920512"/>
    <lineage>
        <taxon>Bacteria</taxon>
        <taxon>Pseudomonadati</taxon>
        <taxon>Pseudomonadota</taxon>
        <taxon>Alphaproteobacteria</taxon>
        <taxon>Hyphomicrobiales</taxon>
        <taxon>Pleomorphomonadaceae</taxon>
        <taxon>Oharaeibacter</taxon>
    </lineage>
</organism>
<name>A0A4R6RIL9_9HYPH</name>
<dbReference type="EMBL" id="SNXY01000006">
    <property type="protein sequence ID" value="TDP86204.1"/>
    <property type="molecule type" value="Genomic_DNA"/>
</dbReference>